<dbReference type="Pfam" id="PF05978">
    <property type="entry name" value="UNC-93"/>
    <property type="match status" value="1"/>
</dbReference>
<feature type="transmembrane region" description="Helical" evidence="9">
    <location>
        <begin position="47"/>
        <end position="64"/>
    </location>
</feature>
<gene>
    <name evidence="11" type="primary">LOC108621332</name>
</gene>
<keyword evidence="4 9" id="KW-1133">Transmembrane helix</keyword>
<organism evidence="10 11">
    <name type="scientific">Drosophila arizonae</name>
    <name type="common">Fruit fly</name>
    <dbReference type="NCBI Taxonomy" id="7263"/>
    <lineage>
        <taxon>Eukaryota</taxon>
        <taxon>Metazoa</taxon>
        <taxon>Ecdysozoa</taxon>
        <taxon>Arthropoda</taxon>
        <taxon>Hexapoda</taxon>
        <taxon>Insecta</taxon>
        <taxon>Pterygota</taxon>
        <taxon>Neoptera</taxon>
        <taxon>Endopterygota</taxon>
        <taxon>Diptera</taxon>
        <taxon>Brachycera</taxon>
        <taxon>Muscomorpha</taxon>
        <taxon>Ephydroidea</taxon>
        <taxon>Drosophilidae</taxon>
        <taxon>Drosophila</taxon>
    </lineage>
</organism>
<evidence type="ECO:0000256" key="5">
    <source>
        <dbReference type="ARBA" id="ARBA00023136"/>
    </source>
</evidence>
<reference evidence="11" key="3">
    <citation type="submission" date="2025-08" db="UniProtKB">
        <authorList>
            <consortium name="RefSeq"/>
        </authorList>
    </citation>
    <scope>IDENTIFICATION</scope>
    <source>
        <tissue evidence="11">Whole organism</tissue>
    </source>
</reference>
<feature type="transmembrane region" description="Helical" evidence="9">
    <location>
        <begin position="373"/>
        <end position="393"/>
    </location>
</feature>
<accession>A0ABM1Q3N9</accession>
<evidence type="ECO:0000256" key="2">
    <source>
        <dbReference type="ARBA" id="ARBA00009172"/>
    </source>
</evidence>
<feature type="transmembrane region" description="Helical" evidence="9">
    <location>
        <begin position="100"/>
        <end position="123"/>
    </location>
</feature>
<feature type="transmembrane region" description="Helical" evidence="9">
    <location>
        <begin position="135"/>
        <end position="157"/>
    </location>
</feature>
<dbReference type="GeneID" id="108621332"/>
<feature type="transmembrane region" description="Helical" evidence="9">
    <location>
        <begin position="229"/>
        <end position="254"/>
    </location>
</feature>
<evidence type="ECO:0000256" key="4">
    <source>
        <dbReference type="ARBA" id="ARBA00022989"/>
    </source>
</evidence>
<dbReference type="Proteomes" id="UP000694904">
    <property type="component" value="Chromosome 2"/>
</dbReference>
<feature type="transmembrane region" description="Helical" evidence="9">
    <location>
        <begin position="266"/>
        <end position="288"/>
    </location>
</feature>
<evidence type="ECO:0000256" key="6">
    <source>
        <dbReference type="ARBA" id="ARBA00023180"/>
    </source>
</evidence>
<comment type="similarity">
    <text evidence="2">Belongs to the unc-93 family.</text>
</comment>
<dbReference type="Gene3D" id="1.20.1250.20">
    <property type="entry name" value="MFS general substrate transporter like domains"/>
    <property type="match status" value="2"/>
</dbReference>
<dbReference type="InterPro" id="IPR036259">
    <property type="entry name" value="MFS_trans_sf"/>
</dbReference>
<dbReference type="PANTHER" id="PTHR23294:SF0">
    <property type="entry name" value="UNC93-LIKE PROTEIN MFSD11"/>
    <property type="match status" value="1"/>
</dbReference>
<keyword evidence="5 9" id="KW-0472">Membrane</keyword>
<comment type="subcellular location">
    <subcellularLocation>
        <location evidence="1">Membrane</location>
        <topology evidence="1">Multi-pass membrane protein</topology>
    </subcellularLocation>
</comment>
<name>A0ABM1Q3N9_DROAR</name>
<evidence type="ECO:0000256" key="3">
    <source>
        <dbReference type="ARBA" id="ARBA00022692"/>
    </source>
</evidence>
<evidence type="ECO:0000256" key="8">
    <source>
        <dbReference type="ARBA" id="ARBA00041910"/>
    </source>
</evidence>
<keyword evidence="10" id="KW-1185">Reference proteome</keyword>
<dbReference type="RefSeq" id="XP_017874075.1">
    <property type="nucleotide sequence ID" value="XM_018018586.1"/>
</dbReference>
<feature type="transmembrane region" description="Helical" evidence="9">
    <location>
        <begin position="169"/>
        <end position="189"/>
    </location>
</feature>
<dbReference type="InterPro" id="IPR010291">
    <property type="entry name" value="Ion_channel_UNC-93"/>
</dbReference>
<feature type="transmembrane region" description="Helical" evidence="9">
    <location>
        <begin position="339"/>
        <end position="361"/>
    </location>
</feature>
<evidence type="ECO:0000256" key="1">
    <source>
        <dbReference type="ARBA" id="ARBA00004141"/>
    </source>
</evidence>
<proteinExistence type="inferred from homology"/>
<dbReference type="PANTHER" id="PTHR23294">
    <property type="entry name" value="ET TRANSLATION PRODUCT-RELATED"/>
    <property type="match status" value="1"/>
</dbReference>
<sequence length="441" mass="48122">MEMKFVMILILGFGFMFVFTAFQTMCNIEKTILDSIAQEDDSFKGDGYTSLAILYLFFSLSNWLAPSFISFTGPRVAMVVGASTYTLFMITFLFPSTALLYVASAVLGLGASITWTGQGTYLARCSSSETISRNSGIFWALLQCSMFFGNLFVYYQFQDKTHIDKETRNLVIGVLTIVAILGIVFLAALRFMASNAEQDNELEEQHTGCGQALYALKLAGKLFCTKKMLLLSLAFFYTGLELSFFSGVFGSSIGFTSKIASTPKEIVGLVGICIGVGEVFGGGFFGILASKTTRFGRDPIVIAGYVMHMAAYLMTFLNLPNSAPFTDTTDISYLDPPSASMALVCAFLLGLGDACFNTQVYSMLGGEFVNNPVGAFALFKFTQSVAAAISFFYSSHFGLYIQLAILVITGTIGTVSFVIVEWSFKREHREQEKSISASLAE</sequence>
<protein>
    <recommendedName>
        <fullName evidence="7">UNC93-like protein MFSD11</fullName>
    </recommendedName>
    <alternativeName>
        <fullName evidence="8">Major facilitator superfamily domain-containing protein 11</fullName>
    </alternativeName>
</protein>
<feature type="transmembrane region" description="Helical" evidence="9">
    <location>
        <begin position="300"/>
        <end position="319"/>
    </location>
</feature>
<keyword evidence="3 9" id="KW-0812">Transmembrane</keyword>
<reference evidence="10" key="2">
    <citation type="journal article" date="2016" name="G3 (Bethesda)">
        <title>Genome Evolution in Three Species of Cactophilic Drosophila.</title>
        <authorList>
            <person name="Sanchez-Flores A."/>
            <person name="Penazola F."/>
            <person name="Carpinteyro-Ponce J."/>
            <person name="Nazario-Yepiz N."/>
            <person name="Abreu-Goodger C."/>
            <person name="Machado C.A."/>
            <person name="Markow T.A."/>
        </authorList>
    </citation>
    <scope>NUCLEOTIDE SEQUENCE [LARGE SCALE GENOMIC DNA]</scope>
</reference>
<feature type="transmembrane region" description="Helical" evidence="9">
    <location>
        <begin position="76"/>
        <end position="94"/>
    </location>
</feature>
<evidence type="ECO:0000313" key="11">
    <source>
        <dbReference type="RefSeq" id="XP_017874075.1"/>
    </source>
</evidence>
<evidence type="ECO:0000256" key="7">
    <source>
        <dbReference type="ARBA" id="ARBA00040302"/>
    </source>
</evidence>
<dbReference type="SUPFAM" id="SSF103473">
    <property type="entry name" value="MFS general substrate transporter"/>
    <property type="match status" value="1"/>
</dbReference>
<feature type="transmembrane region" description="Helical" evidence="9">
    <location>
        <begin position="399"/>
        <end position="424"/>
    </location>
</feature>
<evidence type="ECO:0000256" key="9">
    <source>
        <dbReference type="SAM" id="Phobius"/>
    </source>
</evidence>
<dbReference type="InterPro" id="IPR051617">
    <property type="entry name" value="UNC-93-like_regulator"/>
</dbReference>
<evidence type="ECO:0000313" key="10">
    <source>
        <dbReference type="Proteomes" id="UP000694904"/>
    </source>
</evidence>
<dbReference type="CDD" id="cd17407">
    <property type="entry name" value="MFS_MFSD11"/>
    <property type="match status" value="1"/>
</dbReference>
<keyword evidence="6" id="KW-0325">Glycoprotein</keyword>
<reference evidence="10" key="1">
    <citation type="journal article" date="1997" name="Nucleic Acids Res.">
        <title>tRNAscan-SE: a program for improved detection of transfer RNA genes in genomic sequence.</title>
        <authorList>
            <person name="Lowe T.M."/>
            <person name="Eddy S.R."/>
        </authorList>
    </citation>
    <scope>NUCLEOTIDE SEQUENCE [LARGE SCALE GENOMIC DNA]</scope>
</reference>